<dbReference type="SFLD" id="SFLDG00151">
    <property type="entry name" value="methylaspartate_ammonia-lyase"/>
    <property type="match status" value="1"/>
</dbReference>
<gene>
    <name evidence="13" type="ORF">NDI86_04230</name>
</gene>
<organism evidence="13 14">
    <name type="scientific">Haloarcula onubensis</name>
    <dbReference type="NCBI Taxonomy" id="2950539"/>
    <lineage>
        <taxon>Archaea</taxon>
        <taxon>Methanobacteriati</taxon>
        <taxon>Methanobacteriota</taxon>
        <taxon>Stenosarchaea group</taxon>
        <taxon>Halobacteria</taxon>
        <taxon>Halobacteriales</taxon>
        <taxon>Haloarculaceae</taxon>
        <taxon>Haloarcula</taxon>
    </lineage>
</organism>
<evidence type="ECO:0000259" key="11">
    <source>
        <dbReference type="Pfam" id="PF05034"/>
    </source>
</evidence>
<keyword evidence="7" id="KW-0479">Metal-binding</keyword>
<evidence type="ECO:0000256" key="4">
    <source>
        <dbReference type="ARBA" id="ARBA00009954"/>
    </source>
</evidence>
<dbReference type="Proteomes" id="UP001268864">
    <property type="component" value="Unassembled WGS sequence"/>
</dbReference>
<dbReference type="NCBIfam" id="TIGR01502">
    <property type="entry name" value="B_methylAsp_ase"/>
    <property type="match status" value="1"/>
</dbReference>
<comment type="similarity">
    <text evidence="4">Belongs to the methylaspartate ammonia-lyase family.</text>
</comment>
<evidence type="ECO:0000256" key="1">
    <source>
        <dbReference type="ARBA" id="ARBA00000789"/>
    </source>
</evidence>
<keyword evidence="8" id="KW-0460">Magnesium</keyword>
<feature type="domain" description="Methylaspartate ammonia-lyase N-terminal" evidence="11">
    <location>
        <begin position="1"/>
        <end position="162"/>
    </location>
</feature>
<reference evidence="13 14" key="1">
    <citation type="submission" date="2022-06" db="EMBL/GenBank/DDBJ databases">
        <title>Halomicroarcula sp. a new haloarchaeum isolate from saline soil.</title>
        <authorList>
            <person name="Strakova D."/>
            <person name="Galisteo C."/>
            <person name="Sanchez-Porro C."/>
            <person name="Ventosa A."/>
        </authorList>
    </citation>
    <scope>NUCLEOTIDE SEQUENCE [LARGE SCALE GENOMIC DNA]</scope>
    <source>
        <strain evidence="13 14">S3CR25-11</strain>
    </source>
</reference>
<feature type="compositionally biased region" description="Low complexity" evidence="10">
    <location>
        <begin position="422"/>
        <end position="433"/>
    </location>
</feature>
<keyword evidence="14" id="KW-1185">Reference proteome</keyword>
<feature type="domain" description="Methylaspartate ammonia-lyase C-terminal" evidence="12">
    <location>
        <begin position="167"/>
        <end position="409"/>
    </location>
</feature>
<comment type="cofactor">
    <cofactor evidence="2">
        <name>Mg(2+)</name>
        <dbReference type="ChEBI" id="CHEBI:18420"/>
    </cofactor>
</comment>
<sequence length="454" mass="47723">MRIEAVRAIPGLSGFFFDDQRAIKAGATQRGFAYDGPPKTAGFDRVREAGESLIVELELADGSVVTGDCAAVQYSGAGGRDPLFRASEYRPVVEGSVADAFRGRDATLFRENAEALESLDPHRSDGDRLHTAVRYGVSQALLNAAARARGCTPTDVLAAAYDTDPATAPVPVFGQSGDERRTNAEKMLIKGVPVLPHGLFNSVEKVGEDGEGLRAYLAWLAERADALGPEGYAPRFHVDVYGILGEVFGPPYDRSEVTDYFASLREAAAPYPLQVEGPMDAGSREAQIARMAELREALASAGVAVDIVADEWCNTFDDVRAFVDAGAADVVQIKTPDLGGVQRSAEAVLYCDGTDTRAYLGGTCNETVTSARACAHVALATDAAQVLAKPGMGFDEGFMVVTNEMRRATGATAGSEVADGPSSAERSSADHSSGQSPREDGDGPTPSAGGETDD</sequence>
<dbReference type="SUPFAM" id="SSF54826">
    <property type="entry name" value="Enolase N-terminal domain-like"/>
    <property type="match status" value="1"/>
</dbReference>
<evidence type="ECO:0000256" key="8">
    <source>
        <dbReference type="ARBA" id="ARBA00022842"/>
    </source>
</evidence>
<dbReference type="EC" id="4.3.1.2" evidence="6"/>
<dbReference type="EMBL" id="JAMQOS010000001">
    <property type="protein sequence ID" value="MDS0281319.1"/>
    <property type="molecule type" value="Genomic_DNA"/>
</dbReference>
<evidence type="ECO:0000256" key="9">
    <source>
        <dbReference type="ARBA" id="ARBA00023239"/>
    </source>
</evidence>
<dbReference type="SUPFAM" id="SSF51604">
    <property type="entry name" value="Enolase C-terminal domain-like"/>
    <property type="match status" value="1"/>
</dbReference>
<dbReference type="RefSeq" id="WP_310899156.1">
    <property type="nucleotide sequence ID" value="NZ_JAMQOS010000001.1"/>
</dbReference>
<comment type="pathway">
    <text evidence="3">Amino-acid degradation; L-glutamate degradation via mesaconate pathway; acetate and pyruvate from L-glutamate: step 2/4.</text>
</comment>
<dbReference type="InterPro" id="IPR022665">
    <property type="entry name" value="MeAsp_NH4-lyase_N"/>
</dbReference>
<accession>A0ABU2FKN7</accession>
<dbReference type="InterPro" id="IPR036849">
    <property type="entry name" value="Enolase-like_C_sf"/>
</dbReference>
<comment type="caution">
    <text evidence="13">The sequence shown here is derived from an EMBL/GenBank/DDBJ whole genome shotgun (WGS) entry which is preliminary data.</text>
</comment>
<dbReference type="PANTHER" id="PTHR48073:SF2">
    <property type="entry name" value="O-SUCCINYLBENZOATE SYNTHASE"/>
    <property type="match status" value="1"/>
</dbReference>
<evidence type="ECO:0000256" key="5">
    <source>
        <dbReference type="ARBA" id="ARBA00011738"/>
    </source>
</evidence>
<name>A0ABU2FKN7_9EURY</name>
<dbReference type="InterPro" id="IPR006395">
    <property type="entry name" value="Me_Asp_am_lyase"/>
</dbReference>
<dbReference type="InterPro" id="IPR029017">
    <property type="entry name" value="Enolase-like_N"/>
</dbReference>
<dbReference type="Gene3D" id="3.30.390.10">
    <property type="entry name" value="Enolase-like, N-terminal domain"/>
    <property type="match status" value="1"/>
</dbReference>
<comment type="subunit">
    <text evidence="5">Homodimer.</text>
</comment>
<dbReference type="Pfam" id="PF05034">
    <property type="entry name" value="MAAL_N"/>
    <property type="match status" value="1"/>
</dbReference>
<keyword evidence="9 13" id="KW-0456">Lyase</keyword>
<dbReference type="SFLD" id="SFLDS00001">
    <property type="entry name" value="Enolase"/>
    <property type="match status" value="1"/>
</dbReference>
<evidence type="ECO:0000313" key="13">
    <source>
        <dbReference type="EMBL" id="MDS0281319.1"/>
    </source>
</evidence>
<dbReference type="GO" id="GO:0050096">
    <property type="term" value="F:methylaspartate ammonia-lyase activity"/>
    <property type="evidence" value="ECO:0007669"/>
    <property type="project" value="UniProtKB-EC"/>
</dbReference>
<evidence type="ECO:0000256" key="3">
    <source>
        <dbReference type="ARBA" id="ARBA00004675"/>
    </source>
</evidence>
<evidence type="ECO:0000256" key="7">
    <source>
        <dbReference type="ARBA" id="ARBA00022723"/>
    </source>
</evidence>
<dbReference type="InterPro" id="IPR022662">
    <property type="entry name" value="MeAsp_NH4-lyase_C"/>
</dbReference>
<dbReference type="Gene3D" id="3.20.20.120">
    <property type="entry name" value="Enolase-like C-terminal domain"/>
    <property type="match status" value="1"/>
</dbReference>
<evidence type="ECO:0000259" key="12">
    <source>
        <dbReference type="Pfam" id="PF07476"/>
    </source>
</evidence>
<dbReference type="PANTHER" id="PTHR48073">
    <property type="entry name" value="O-SUCCINYLBENZOATE SYNTHASE-RELATED"/>
    <property type="match status" value="1"/>
</dbReference>
<feature type="region of interest" description="Disordered" evidence="10">
    <location>
        <begin position="410"/>
        <end position="454"/>
    </location>
</feature>
<dbReference type="SFLD" id="SFLDF00007">
    <property type="entry name" value="methylaspartate_ammonia-lyase"/>
    <property type="match status" value="1"/>
</dbReference>
<dbReference type="CDD" id="cd03314">
    <property type="entry name" value="MAL"/>
    <property type="match status" value="1"/>
</dbReference>
<dbReference type="Pfam" id="PF07476">
    <property type="entry name" value="MAAL_C"/>
    <property type="match status" value="1"/>
</dbReference>
<comment type="catalytic activity">
    <reaction evidence="1">
        <text>(2S,3S)-3-methyl-L-aspartate = mesaconate + NH4(+)</text>
        <dbReference type="Rhea" id="RHEA:12829"/>
        <dbReference type="ChEBI" id="CHEBI:28938"/>
        <dbReference type="ChEBI" id="CHEBI:36986"/>
        <dbReference type="ChEBI" id="CHEBI:58724"/>
        <dbReference type="EC" id="4.3.1.2"/>
    </reaction>
</comment>
<proteinExistence type="inferred from homology"/>
<evidence type="ECO:0000313" key="14">
    <source>
        <dbReference type="Proteomes" id="UP001268864"/>
    </source>
</evidence>
<evidence type="ECO:0000256" key="10">
    <source>
        <dbReference type="SAM" id="MobiDB-lite"/>
    </source>
</evidence>
<evidence type="ECO:0000256" key="6">
    <source>
        <dbReference type="ARBA" id="ARBA00012993"/>
    </source>
</evidence>
<evidence type="ECO:0000256" key="2">
    <source>
        <dbReference type="ARBA" id="ARBA00001946"/>
    </source>
</evidence>
<dbReference type="PIRSF" id="PIRSF017107">
    <property type="entry name" value="MAL"/>
    <property type="match status" value="1"/>
</dbReference>
<protein>
    <recommendedName>
        <fullName evidence="6">methylaspartate ammonia-lyase</fullName>
        <ecNumber evidence="6">4.3.1.2</ecNumber>
    </recommendedName>
</protein>